<keyword evidence="3" id="KW-0235">DNA replication</keyword>
<accession>A0A9D4GZ84</accession>
<dbReference type="AlphaFoldDB" id="A0A9D4GZ84"/>
<dbReference type="PANTHER" id="PTHR12772:SF0">
    <property type="entry name" value="DNA REPLICATION COMPLEX GINS PROTEIN PSF2"/>
    <property type="match status" value="1"/>
</dbReference>
<dbReference type="EMBL" id="JAIWYP010000005">
    <property type="protein sequence ID" value="KAH3824445.1"/>
    <property type="molecule type" value="Genomic_DNA"/>
</dbReference>
<feature type="domain" description="GINS subunit" evidence="6">
    <location>
        <begin position="22"/>
        <end position="89"/>
    </location>
</feature>
<evidence type="ECO:0000256" key="2">
    <source>
        <dbReference type="ARBA" id="ARBA00010565"/>
    </source>
</evidence>
<dbReference type="Proteomes" id="UP000828390">
    <property type="component" value="Unassembled WGS sequence"/>
</dbReference>
<comment type="subcellular location">
    <subcellularLocation>
        <location evidence="1">Nucleus</location>
    </subcellularLocation>
</comment>
<organism evidence="7 8">
    <name type="scientific">Dreissena polymorpha</name>
    <name type="common">Zebra mussel</name>
    <name type="synonym">Mytilus polymorpha</name>
    <dbReference type="NCBI Taxonomy" id="45954"/>
    <lineage>
        <taxon>Eukaryota</taxon>
        <taxon>Metazoa</taxon>
        <taxon>Spiralia</taxon>
        <taxon>Lophotrochozoa</taxon>
        <taxon>Mollusca</taxon>
        <taxon>Bivalvia</taxon>
        <taxon>Autobranchia</taxon>
        <taxon>Heteroconchia</taxon>
        <taxon>Euheterodonta</taxon>
        <taxon>Imparidentia</taxon>
        <taxon>Neoheterodontei</taxon>
        <taxon>Myida</taxon>
        <taxon>Dreissenoidea</taxon>
        <taxon>Dreissenidae</taxon>
        <taxon>Dreissena</taxon>
    </lineage>
</organism>
<dbReference type="GO" id="GO:0000727">
    <property type="term" value="P:double-strand break repair via break-induced replication"/>
    <property type="evidence" value="ECO:0007669"/>
    <property type="project" value="TreeGrafter"/>
</dbReference>
<dbReference type="FunFam" id="1.20.58.1020:FF:000001">
    <property type="entry name" value="DNA replication complex GINS protein PSF2"/>
    <property type="match status" value="1"/>
</dbReference>
<evidence type="ECO:0000313" key="8">
    <source>
        <dbReference type="Proteomes" id="UP000828390"/>
    </source>
</evidence>
<keyword evidence="4" id="KW-0539">Nucleus</keyword>
<dbReference type="GO" id="GO:0006260">
    <property type="term" value="P:DNA replication"/>
    <property type="evidence" value="ECO:0007669"/>
    <property type="project" value="UniProtKB-KW"/>
</dbReference>
<dbReference type="GO" id="GO:0000811">
    <property type="term" value="C:GINS complex"/>
    <property type="evidence" value="ECO:0007669"/>
    <property type="project" value="TreeGrafter"/>
</dbReference>
<proteinExistence type="inferred from homology"/>
<evidence type="ECO:0000256" key="1">
    <source>
        <dbReference type="ARBA" id="ARBA00004123"/>
    </source>
</evidence>
<dbReference type="InterPro" id="IPR021151">
    <property type="entry name" value="GINS_A"/>
</dbReference>
<protein>
    <recommendedName>
        <fullName evidence="5">GINS complex subunit 2</fullName>
    </recommendedName>
</protein>
<dbReference type="SUPFAM" id="SSF158573">
    <property type="entry name" value="GINS helical bundle-like"/>
    <property type="match status" value="1"/>
</dbReference>
<evidence type="ECO:0000313" key="7">
    <source>
        <dbReference type="EMBL" id="KAH3824445.1"/>
    </source>
</evidence>
<reference evidence="7" key="2">
    <citation type="submission" date="2020-11" db="EMBL/GenBank/DDBJ databases">
        <authorList>
            <person name="McCartney M.A."/>
            <person name="Auch B."/>
            <person name="Kono T."/>
            <person name="Mallez S."/>
            <person name="Becker A."/>
            <person name="Gohl D.M."/>
            <person name="Silverstein K.A.T."/>
            <person name="Koren S."/>
            <person name="Bechman K.B."/>
            <person name="Herman A."/>
            <person name="Abrahante J.E."/>
            <person name="Garbe J."/>
        </authorList>
    </citation>
    <scope>NUCLEOTIDE SEQUENCE</scope>
    <source>
        <strain evidence="7">Duluth1</strain>
        <tissue evidence="7">Whole animal</tissue>
    </source>
</reference>
<dbReference type="InterPro" id="IPR007257">
    <property type="entry name" value="GINS_Psf2"/>
</dbReference>
<evidence type="ECO:0000256" key="3">
    <source>
        <dbReference type="ARBA" id="ARBA00022705"/>
    </source>
</evidence>
<evidence type="ECO:0000256" key="5">
    <source>
        <dbReference type="ARBA" id="ARBA00030871"/>
    </source>
</evidence>
<evidence type="ECO:0000259" key="6">
    <source>
        <dbReference type="Pfam" id="PF05916"/>
    </source>
</evidence>
<dbReference type="InterPro" id="IPR036224">
    <property type="entry name" value="GINS_bundle-like_dom_sf"/>
</dbReference>
<sequence length="104" mass="11752">MQRVKKQDSASIVTPAVLLFFRSAVDDIPHADETRTLIKDIWDLRMAKLRSSIDTFVKSDATHAKLNHLTLMELNTVRPFLTKALDQLNVLRSNTGPGAQYTQD</sequence>
<dbReference type="CDD" id="cd11712">
    <property type="entry name" value="GINS_A_psf2"/>
    <property type="match status" value="1"/>
</dbReference>
<comment type="similarity">
    <text evidence="2">Belongs to the GINS2/PSF2 family.</text>
</comment>
<dbReference type="Pfam" id="PF05916">
    <property type="entry name" value="Sld5"/>
    <property type="match status" value="1"/>
</dbReference>
<reference evidence="7" key="1">
    <citation type="journal article" date="2019" name="bioRxiv">
        <title>The Genome of the Zebra Mussel, Dreissena polymorpha: A Resource for Invasive Species Research.</title>
        <authorList>
            <person name="McCartney M.A."/>
            <person name="Auch B."/>
            <person name="Kono T."/>
            <person name="Mallez S."/>
            <person name="Zhang Y."/>
            <person name="Obille A."/>
            <person name="Becker A."/>
            <person name="Abrahante J.E."/>
            <person name="Garbe J."/>
            <person name="Badalamenti J.P."/>
            <person name="Herman A."/>
            <person name="Mangelson H."/>
            <person name="Liachko I."/>
            <person name="Sullivan S."/>
            <person name="Sone E.D."/>
            <person name="Koren S."/>
            <person name="Silverstein K.A.T."/>
            <person name="Beckman K.B."/>
            <person name="Gohl D.M."/>
        </authorList>
    </citation>
    <scope>NUCLEOTIDE SEQUENCE</scope>
    <source>
        <strain evidence="7">Duluth1</strain>
        <tissue evidence="7">Whole animal</tissue>
    </source>
</reference>
<evidence type="ECO:0000256" key="4">
    <source>
        <dbReference type="ARBA" id="ARBA00023242"/>
    </source>
</evidence>
<name>A0A9D4GZ84_DREPO</name>
<gene>
    <name evidence="7" type="ORF">DPMN_126281</name>
</gene>
<comment type="caution">
    <text evidence="7">The sequence shown here is derived from an EMBL/GenBank/DDBJ whole genome shotgun (WGS) entry which is preliminary data.</text>
</comment>
<dbReference type="Gene3D" id="1.20.58.1020">
    <property type="match status" value="1"/>
</dbReference>
<dbReference type="PANTHER" id="PTHR12772">
    <property type="entry name" value="DNA REPLICATION COMPLEX GINS PROTEIN PSF2"/>
    <property type="match status" value="1"/>
</dbReference>
<keyword evidence="8" id="KW-1185">Reference proteome</keyword>